<keyword evidence="3" id="KW-1185">Reference proteome</keyword>
<accession>A0A9J6DF06</accession>
<sequence>MTCGFSTFAGLHPLHFVLAGGPGTHTVCVCVTHQKLMLRASEIENTQEELLAKTVRSLVNEVCMLRIYLDCLDMVYIEERLKNLLQEADNSLGFKLQQWAQCWLWTLAWYGPLMSRKASSLDELLTSVAKRSQSFLIVALRGACASRRLVCSDTTDPS</sequence>
<keyword evidence="1" id="KW-0732">Signal</keyword>
<gene>
    <name evidence="2" type="ORF">HPB51_003093</name>
</gene>
<protein>
    <submittedName>
        <fullName evidence="2">Uncharacterized protein</fullName>
    </submittedName>
</protein>
<feature type="chain" id="PRO_5039909948" evidence="1">
    <location>
        <begin position="20"/>
        <end position="158"/>
    </location>
</feature>
<dbReference type="Proteomes" id="UP000821866">
    <property type="component" value="Chromosome 7"/>
</dbReference>
<dbReference type="AlphaFoldDB" id="A0A9J6DF06"/>
<evidence type="ECO:0000313" key="3">
    <source>
        <dbReference type="Proteomes" id="UP000821866"/>
    </source>
</evidence>
<feature type="signal peptide" evidence="1">
    <location>
        <begin position="1"/>
        <end position="19"/>
    </location>
</feature>
<evidence type="ECO:0000313" key="2">
    <source>
        <dbReference type="EMBL" id="KAH8020724.1"/>
    </source>
</evidence>
<reference evidence="2" key="2">
    <citation type="submission" date="2021-09" db="EMBL/GenBank/DDBJ databases">
        <authorList>
            <person name="Jia N."/>
            <person name="Wang J."/>
            <person name="Shi W."/>
            <person name="Du L."/>
            <person name="Sun Y."/>
            <person name="Zhan W."/>
            <person name="Jiang J."/>
            <person name="Wang Q."/>
            <person name="Zhang B."/>
            <person name="Ji P."/>
            <person name="Sakyi L.B."/>
            <person name="Cui X."/>
            <person name="Yuan T."/>
            <person name="Jiang B."/>
            <person name="Yang W."/>
            <person name="Lam T.T.-Y."/>
            <person name="Chang Q."/>
            <person name="Ding S."/>
            <person name="Wang X."/>
            <person name="Zhu J."/>
            <person name="Ruan X."/>
            <person name="Zhao L."/>
            <person name="Wei J."/>
            <person name="Que T."/>
            <person name="Du C."/>
            <person name="Cheng J."/>
            <person name="Dai P."/>
            <person name="Han X."/>
            <person name="Huang E."/>
            <person name="Gao Y."/>
            <person name="Liu J."/>
            <person name="Shao H."/>
            <person name="Ye R."/>
            <person name="Li L."/>
            <person name="Wei W."/>
            <person name="Wang X."/>
            <person name="Wang C."/>
            <person name="Huo Q."/>
            <person name="Li W."/>
            <person name="Guo W."/>
            <person name="Chen H."/>
            <person name="Chen S."/>
            <person name="Zhou L."/>
            <person name="Zhou L."/>
            <person name="Ni X."/>
            <person name="Tian J."/>
            <person name="Zhou Y."/>
            <person name="Sheng Y."/>
            <person name="Liu T."/>
            <person name="Pan Y."/>
            <person name="Xia L."/>
            <person name="Li J."/>
            <person name="Zhao F."/>
            <person name="Cao W."/>
        </authorList>
    </citation>
    <scope>NUCLEOTIDE SEQUENCE</scope>
    <source>
        <strain evidence="2">Rmic-2018</strain>
        <tissue evidence="2">Larvae</tissue>
    </source>
</reference>
<comment type="caution">
    <text evidence="2">The sequence shown here is derived from an EMBL/GenBank/DDBJ whole genome shotgun (WGS) entry which is preliminary data.</text>
</comment>
<organism evidence="2 3">
    <name type="scientific">Rhipicephalus microplus</name>
    <name type="common">Cattle tick</name>
    <name type="synonym">Boophilus microplus</name>
    <dbReference type="NCBI Taxonomy" id="6941"/>
    <lineage>
        <taxon>Eukaryota</taxon>
        <taxon>Metazoa</taxon>
        <taxon>Ecdysozoa</taxon>
        <taxon>Arthropoda</taxon>
        <taxon>Chelicerata</taxon>
        <taxon>Arachnida</taxon>
        <taxon>Acari</taxon>
        <taxon>Parasitiformes</taxon>
        <taxon>Ixodida</taxon>
        <taxon>Ixodoidea</taxon>
        <taxon>Ixodidae</taxon>
        <taxon>Rhipicephalinae</taxon>
        <taxon>Rhipicephalus</taxon>
        <taxon>Boophilus</taxon>
    </lineage>
</organism>
<proteinExistence type="predicted"/>
<evidence type="ECO:0000256" key="1">
    <source>
        <dbReference type="SAM" id="SignalP"/>
    </source>
</evidence>
<name>A0A9J6DF06_RHIMP</name>
<dbReference type="EMBL" id="JABSTU010000009">
    <property type="protein sequence ID" value="KAH8020724.1"/>
    <property type="molecule type" value="Genomic_DNA"/>
</dbReference>
<reference evidence="2" key="1">
    <citation type="journal article" date="2020" name="Cell">
        <title>Large-Scale Comparative Analyses of Tick Genomes Elucidate Their Genetic Diversity and Vector Capacities.</title>
        <authorList>
            <consortium name="Tick Genome and Microbiome Consortium (TIGMIC)"/>
            <person name="Jia N."/>
            <person name="Wang J."/>
            <person name="Shi W."/>
            <person name="Du L."/>
            <person name="Sun Y."/>
            <person name="Zhan W."/>
            <person name="Jiang J.F."/>
            <person name="Wang Q."/>
            <person name="Zhang B."/>
            <person name="Ji P."/>
            <person name="Bell-Sakyi L."/>
            <person name="Cui X.M."/>
            <person name="Yuan T.T."/>
            <person name="Jiang B.G."/>
            <person name="Yang W.F."/>
            <person name="Lam T.T."/>
            <person name="Chang Q.C."/>
            <person name="Ding S.J."/>
            <person name="Wang X.J."/>
            <person name="Zhu J.G."/>
            <person name="Ruan X.D."/>
            <person name="Zhao L."/>
            <person name="Wei J.T."/>
            <person name="Ye R.Z."/>
            <person name="Que T.C."/>
            <person name="Du C.H."/>
            <person name="Zhou Y.H."/>
            <person name="Cheng J.X."/>
            <person name="Dai P.F."/>
            <person name="Guo W.B."/>
            <person name="Han X.H."/>
            <person name="Huang E.J."/>
            <person name="Li L.F."/>
            <person name="Wei W."/>
            <person name="Gao Y.C."/>
            <person name="Liu J.Z."/>
            <person name="Shao H.Z."/>
            <person name="Wang X."/>
            <person name="Wang C.C."/>
            <person name="Yang T.C."/>
            <person name="Huo Q.B."/>
            <person name="Li W."/>
            <person name="Chen H.Y."/>
            <person name="Chen S.E."/>
            <person name="Zhou L.G."/>
            <person name="Ni X.B."/>
            <person name="Tian J.H."/>
            <person name="Sheng Y."/>
            <person name="Liu T."/>
            <person name="Pan Y.S."/>
            <person name="Xia L.Y."/>
            <person name="Li J."/>
            <person name="Zhao F."/>
            <person name="Cao W.C."/>
        </authorList>
    </citation>
    <scope>NUCLEOTIDE SEQUENCE</scope>
    <source>
        <strain evidence="2">Rmic-2018</strain>
    </source>
</reference>